<keyword evidence="15" id="KW-1185">Reference proteome</keyword>
<dbReference type="Gene3D" id="2.40.50.140">
    <property type="entry name" value="Nucleic acid-binding proteins"/>
    <property type="match status" value="1"/>
</dbReference>
<dbReference type="InterPro" id="IPR004365">
    <property type="entry name" value="NA-bd_OB_tRNA"/>
</dbReference>
<feature type="domain" description="Aminoacyl-transfer RNA synthetases class-II family profile" evidence="13">
    <location>
        <begin position="255"/>
        <end position="558"/>
    </location>
</feature>
<dbReference type="InterPro" id="IPR045864">
    <property type="entry name" value="aa-tRNA-synth_II/BPL/LPL"/>
</dbReference>
<organism evidence="14 15">
    <name type="scientific">Xylaria arbuscula</name>
    <dbReference type="NCBI Taxonomy" id="114810"/>
    <lineage>
        <taxon>Eukaryota</taxon>
        <taxon>Fungi</taxon>
        <taxon>Dikarya</taxon>
        <taxon>Ascomycota</taxon>
        <taxon>Pezizomycotina</taxon>
        <taxon>Sordariomycetes</taxon>
        <taxon>Xylariomycetidae</taxon>
        <taxon>Xylariales</taxon>
        <taxon>Xylariaceae</taxon>
        <taxon>Xylaria</taxon>
    </lineage>
</organism>
<dbReference type="GO" id="GO:0003723">
    <property type="term" value="F:RNA binding"/>
    <property type="evidence" value="ECO:0007669"/>
    <property type="project" value="TreeGrafter"/>
</dbReference>
<dbReference type="SUPFAM" id="SSF55681">
    <property type="entry name" value="Class II aaRS and biotin synthetases"/>
    <property type="match status" value="1"/>
</dbReference>
<keyword evidence="4" id="KW-0963">Cytoplasm</keyword>
<dbReference type="Pfam" id="PF09924">
    <property type="entry name" value="LPG_synthase_C"/>
    <property type="match status" value="1"/>
</dbReference>
<evidence type="ECO:0000256" key="9">
    <source>
        <dbReference type="ARBA" id="ARBA00023146"/>
    </source>
</evidence>
<accession>A0A9W8N4M1</accession>
<dbReference type="CDD" id="cd04320">
    <property type="entry name" value="AspRS_cyto_N"/>
    <property type="match status" value="1"/>
</dbReference>
<dbReference type="NCBIfam" id="NF003483">
    <property type="entry name" value="PRK05159.1"/>
    <property type="match status" value="1"/>
</dbReference>
<evidence type="ECO:0000256" key="12">
    <source>
        <dbReference type="SAM" id="MobiDB-lite"/>
    </source>
</evidence>
<feature type="compositionally biased region" description="Basic and acidic residues" evidence="12">
    <location>
        <begin position="54"/>
        <end position="79"/>
    </location>
</feature>
<comment type="similarity">
    <text evidence="2">Belongs to the class-II aminoacyl-tRNA synthetase family. Type 2 subfamily.</text>
</comment>
<dbReference type="GO" id="GO:0004815">
    <property type="term" value="F:aspartate-tRNA ligase activity"/>
    <property type="evidence" value="ECO:0007669"/>
    <property type="project" value="UniProtKB-EC"/>
</dbReference>
<proteinExistence type="inferred from homology"/>
<dbReference type="InterPro" id="IPR006195">
    <property type="entry name" value="aa-tRNA-synth_II"/>
</dbReference>
<dbReference type="PANTHER" id="PTHR43450:SF2">
    <property type="entry name" value="ASPARTATE--TRNA LIGASE"/>
    <property type="match status" value="1"/>
</dbReference>
<name>A0A9W8N4M1_9PEZI</name>
<evidence type="ECO:0000259" key="13">
    <source>
        <dbReference type="PROSITE" id="PS50862"/>
    </source>
</evidence>
<feature type="region of interest" description="Disordered" evidence="12">
    <location>
        <begin position="54"/>
        <end position="87"/>
    </location>
</feature>
<dbReference type="Proteomes" id="UP001148614">
    <property type="component" value="Unassembled WGS sequence"/>
</dbReference>
<comment type="subcellular location">
    <subcellularLocation>
        <location evidence="1">Cytoplasm</location>
    </subcellularLocation>
</comment>
<evidence type="ECO:0000256" key="7">
    <source>
        <dbReference type="ARBA" id="ARBA00022840"/>
    </source>
</evidence>
<dbReference type="NCBIfam" id="TIGR00458">
    <property type="entry name" value="aspS_nondisc"/>
    <property type="match status" value="1"/>
</dbReference>
<dbReference type="VEuPathDB" id="FungiDB:F4678DRAFT_436005"/>
<evidence type="ECO:0000256" key="11">
    <source>
        <dbReference type="ARBA" id="ARBA00047904"/>
    </source>
</evidence>
<dbReference type="HAMAP" id="MF_02075">
    <property type="entry name" value="Asp_tRNA_synth_type2"/>
    <property type="match status" value="1"/>
</dbReference>
<dbReference type="GO" id="GO:0006422">
    <property type="term" value="P:aspartyl-tRNA aminoacylation"/>
    <property type="evidence" value="ECO:0007669"/>
    <property type="project" value="InterPro"/>
</dbReference>
<gene>
    <name evidence="14" type="ORF">NPX13_g10493</name>
</gene>
<comment type="caution">
    <text evidence="14">The sequence shown here is derived from an EMBL/GenBank/DDBJ whole genome shotgun (WGS) entry which is preliminary data.</text>
</comment>
<evidence type="ECO:0000256" key="10">
    <source>
        <dbReference type="ARBA" id="ARBA00033155"/>
    </source>
</evidence>
<dbReference type="Gene3D" id="3.30.930.10">
    <property type="entry name" value="Bira Bifunctional Protein, Domain 2"/>
    <property type="match status" value="1"/>
</dbReference>
<dbReference type="SUPFAM" id="SSF50249">
    <property type="entry name" value="Nucleic acid-binding proteins"/>
    <property type="match status" value="1"/>
</dbReference>
<evidence type="ECO:0000256" key="5">
    <source>
        <dbReference type="ARBA" id="ARBA00022598"/>
    </source>
</evidence>
<dbReference type="EC" id="6.1.1.12" evidence="3"/>
<keyword evidence="8" id="KW-0648">Protein biosynthesis</keyword>
<dbReference type="EMBL" id="JANPWZ010002988">
    <property type="protein sequence ID" value="KAJ3554871.1"/>
    <property type="molecule type" value="Genomic_DNA"/>
</dbReference>
<dbReference type="GO" id="GO:0005524">
    <property type="term" value="F:ATP binding"/>
    <property type="evidence" value="ECO:0007669"/>
    <property type="project" value="UniProtKB-KW"/>
</dbReference>
<evidence type="ECO:0000313" key="15">
    <source>
        <dbReference type="Proteomes" id="UP001148614"/>
    </source>
</evidence>
<dbReference type="Pfam" id="PF00152">
    <property type="entry name" value="tRNA-synt_2"/>
    <property type="match status" value="1"/>
</dbReference>
<evidence type="ECO:0000256" key="6">
    <source>
        <dbReference type="ARBA" id="ARBA00022741"/>
    </source>
</evidence>
<dbReference type="InterPro" id="IPR004523">
    <property type="entry name" value="Asp-tRNA_synthase_2"/>
</dbReference>
<evidence type="ECO:0000256" key="3">
    <source>
        <dbReference type="ARBA" id="ARBA00012841"/>
    </source>
</evidence>
<reference evidence="14" key="1">
    <citation type="submission" date="2022-07" db="EMBL/GenBank/DDBJ databases">
        <title>Genome Sequence of Xylaria arbuscula.</title>
        <authorList>
            <person name="Buettner E."/>
        </authorList>
    </citation>
    <scope>NUCLEOTIDE SEQUENCE</scope>
    <source>
        <strain evidence="14">VT107</strain>
    </source>
</reference>
<evidence type="ECO:0000313" key="14">
    <source>
        <dbReference type="EMBL" id="KAJ3554871.1"/>
    </source>
</evidence>
<feature type="region of interest" description="Disordered" evidence="12">
    <location>
        <begin position="925"/>
        <end position="967"/>
    </location>
</feature>
<dbReference type="PRINTS" id="PR01042">
    <property type="entry name" value="TRNASYNTHASP"/>
</dbReference>
<evidence type="ECO:0000256" key="2">
    <source>
        <dbReference type="ARBA" id="ARBA00005312"/>
    </source>
</evidence>
<protein>
    <recommendedName>
        <fullName evidence="3">aspartate--tRNA ligase</fullName>
        <ecNumber evidence="3">6.1.1.12</ecNumber>
    </recommendedName>
    <alternativeName>
        <fullName evidence="10">Aspartyl-tRNA synthetase</fullName>
    </alternativeName>
</protein>
<dbReference type="InterPro" id="IPR012340">
    <property type="entry name" value="NA-bd_OB-fold"/>
</dbReference>
<evidence type="ECO:0000256" key="1">
    <source>
        <dbReference type="ARBA" id="ARBA00004496"/>
    </source>
</evidence>
<dbReference type="Pfam" id="PF01336">
    <property type="entry name" value="tRNA_anti-codon"/>
    <property type="match status" value="1"/>
</dbReference>
<dbReference type="InterPro" id="IPR024320">
    <property type="entry name" value="LPG_synthase_C"/>
</dbReference>
<dbReference type="CDD" id="cd00776">
    <property type="entry name" value="AsxRS_core"/>
    <property type="match status" value="1"/>
</dbReference>
<sequence>MPGTLKQPLLYLNRMIGHSSAKNHITKLHMGNTDALETDSDSDKKHLKSIYEKRVKRQSAQEERKSLQAKRRQEEEAARAADAPQISGSYGTVDEKIVPASEKISDLEATRAGSKISFTARVHHTRNVSAKLGFVILRQSTSTIQAVLQVREGVVSEQFVRWAEHLFAECIVHVQGELRTPPEKVKSCTIHDLEVLVDKMHVLVPVDNPLHIDVFGMEQTEENEETHEKQLAVSGRVRTANRVVFLRTPVMQSVFRIRSGICNIFRSTLDDQGFIEIQTPKLQPAATESGASVFPVKYFGRTAFLAQSPQLAKQMAISADFGRVYEIGPVFRAEDSNTHRHLTEYTGLDLEMAILNDYHEAMDIIDTMLKAIFKGIYARYRKEIEIVKEKFPHEDLVWLEKTPRLTFKEGVKLLNDSGWVDEDGKPASDNEDLATRAEIRLGQVVKEKYKTDYFILDKFPASARPFYTHLDKDDDKVTNSFDIFLRGQEITTGGQRINNPTLLAERMKKAGVDPSTMEEYMQAFEWGAPPHAGCGIGLERVLFLLLNLGDVRNASMFPRDPKSLPAKKIVTDELPFPDADTIKYAFEGEHTHVHLPDLEELIVNYGDATNTSWLDDRYKVWRDTETGAAVGYAEENGYALIMGNPLCDSRQYPAVIGSFLKYLKKSEDLRPIWLLVSAEVEELLGSKLGWRTLTSVAEERVDTQNAAQVTKKERQAKNADIKIHSTALGEPVPDDVRAKCDKRIQDWKDSRKGKKQVHITDVQPWISMKHRRYLWAEDKEGEIVGLVILHRLSPKHGYQIKFALDFPGSPSGSIEALIAQSLRTLQSSGVTNVTFGAGAMSELEVGHNLNGLKAKILSHTYKTVAQQLKLGAKSEFREKFGVRNDPVYICYPFMGLGVSGARTLIKFFEDEVEPLQRLLDDIDELAQGTEDVPEAEAPAADTHRVDEEVDQGPVGDAEGEEDAEICR</sequence>
<keyword evidence="6" id="KW-0547">Nucleotide-binding</keyword>
<evidence type="ECO:0000256" key="8">
    <source>
        <dbReference type="ARBA" id="ARBA00022917"/>
    </source>
</evidence>
<dbReference type="GO" id="GO:0005829">
    <property type="term" value="C:cytosol"/>
    <property type="evidence" value="ECO:0007669"/>
    <property type="project" value="TreeGrafter"/>
</dbReference>
<comment type="catalytic activity">
    <reaction evidence="11">
        <text>tRNA(Asp) + L-aspartate + ATP = L-aspartyl-tRNA(Asp) + AMP + diphosphate</text>
        <dbReference type="Rhea" id="RHEA:19649"/>
        <dbReference type="Rhea" id="RHEA-COMP:9660"/>
        <dbReference type="Rhea" id="RHEA-COMP:9678"/>
        <dbReference type="ChEBI" id="CHEBI:29991"/>
        <dbReference type="ChEBI" id="CHEBI:30616"/>
        <dbReference type="ChEBI" id="CHEBI:33019"/>
        <dbReference type="ChEBI" id="CHEBI:78442"/>
        <dbReference type="ChEBI" id="CHEBI:78516"/>
        <dbReference type="ChEBI" id="CHEBI:456215"/>
        <dbReference type="EC" id="6.1.1.12"/>
    </reaction>
</comment>
<feature type="compositionally biased region" description="Acidic residues" evidence="12">
    <location>
        <begin position="957"/>
        <end position="967"/>
    </location>
</feature>
<keyword evidence="5" id="KW-0436">Ligase</keyword>
<dbReference type="PROSITE" id="PS50862">
    <property type="entry name" value="AA_TRNA_LIGASE_II"/>
    <property type="match status" value="1"/>
</dbReference>
<keyword evidence="7" id="KW-0067">ATP-binding</keyword>
<evidence type="ECO:0000256" key="4">
    <source>
        <dbReference type="ARBA" id="ARBA00022490"/>
    </source>
</evidence>
<dbReference type="PANTHER" id="PTHR43450">
    <property type="entry name" value="ASPARTYL-TRNA SYNTHETASE"/>
    <property type="match status" value="1"/>
</dbReference>
<dbReference type="InterPro" id="IPR002312">
    <property type="entry name" value="Asp/Asn-tRNA-synth_IIb"/>
</dbReference>
<dbReference type="GO" id="GO:0017101">
    <property type="term" value="C:aminoacyl-tRNA synthetase multienzyme complex"/>
    <property type="evidence" value="ECO:0007669"/>
    <property type="project" value="TreeGrafter"/>
</dbReference>
<keyword evidence="9" id="KW-0030">Aminoacyl-tRNA synthetase</keyword>
<dbReference type="InterPro" id="IPR004364">
    <property type="entry name" value="Aa-tRNA-synt_II"/>
</dbReference>
<dbReference type="AlphaFoldDB" id="A0A9W8N4M1"/>
<dbReference type="FunFam" id="3.30.930.10:FF:000013">
    <property type="entry name" value="Aspartate--tRNA ligase, cytoplasmic"/>
    <property type="match status" value="1"/>
</dbReference>